<evidence type="ECO:0000256" key="5">
    <source>
        <dbReference type="SAM" id="MobiDB-lite"/>
    </source>
</evidence>
<dbReference type="GO" id="GO:0008270">
    <property type="term" value="F:zinc ion binding"/>
    <property type="evidence" value="ECO:0007669"/>
    <property type="project" value="UniProtKB-KW"/>
</dbReference>
<name>A0A445A161_ARAHY</name>
<feature type="compositionally biased region" description="Basic residues" evidence="5">
    <location>
        <begin position="133"/>
        <end position="143"/>
    </location>
</feature>
<dbReference type="PANTHER" id="PTHR31973">
    <property type="entry name" value="POLYPROTEIN, PUTATIVE-RELATED"/>
    <property type="match status" value="1"/>
</dbReference>
<dbReference type="Proteomes" id="UP000289738">
    <property type="component" value="Chromosome B03"/>
</dbReference>
<reference evidence="7 8" key="1">
    <citation type="submission" date="2019-01" db="EMBL/GenBank/DDBJ databases">
        <title>Sequencing of cultivated peanut Arachis hypogaea provides insights into genome evolution and oil improvement.</title>
        <authorList>
            <person name="Chen X."/>
        </authorList>
    </citation>
    <scope>NUCLEOTIDE SEQUENCE [LARGE SCALE GENOMIC DNA]</scope>
    <source>
        <strain evidence="8">cv. Fuhuasheng</strain>
        <tissue evidence="7">Leaves</tissue>
    </source>
</reference>
<feature type="region of interest" description="Disordered" evidence="5">
    <location>
        <begin position="130"/>
        <end position="162"/>
    </location>
</feature>
<dbReference type="PANTHER" id="PTHR31973:SF197">
    <property type="entry name" value="SWIM-TYPE DOMAIN-CONTAINING PROTEIN"/>
    <property type="match status" value="1"/>
</dbReference>
<dbReference type="EMBL" id="SDMP01000013">
    <property type="protein sequence ID" value="RYR20179.1"/>
    <property type="molecule type" value="Genomic_DNA"/>
</dbReference>
<evidence type="ECO:0000256" key="1">
    <source>
        <dbReference type="ARBA" id="ARBA00022723"/>
    </source>
</evidence>
<evidence type="ECO:0000259" key="6">
    <source>
        <dbReference type="PROSITE" id="PS50966"/>
    </source>
</evidence>
<dbReference type="InterPro" id="IPR006564">
    <property type="entry name" value="Znf_PMZ"/>
</dbReference>
<dbReference type="SMART" id="SM00575">
    <property type="entry name" value="ZnF_PMZ"/>
    <property type="match status" value="1"/>
</dbReference>
<proteinExistence type="predicted"/>
<keyword evidence="8" id="KW-1185">Reference proteome</keyword>
<dbReference type="AlphaFoldDB" id="A0A445A161"/>
<keyword evidence="1" id="KW-0479">Metal-binding</keyword>
<accession>A0A445A161</accession>
<organism evidence="7 8">
    <name type="scientific">Arachis hypogaea</name>
    <name type="common">Peanut</name>
    <dbReference type="NCBI Taxonomy" id="3818"/>
    <lineage>
        <taxon>Eukaryota</taxon>
        <taxon>Viridiplantae</taxon>
        <taxon>Streptophyta</taxon>
        <taxon>Embryophyta</taxon>
        <taxon>Tracheophyta</taxon>
        <taxon>Spermatophyta</taxon>
        <taxon>Magnoliopsida</taxon>
        <taxon>eudicotyledons</taxon>
        <taxon>Gunneridae</taxon>
        <taxon>Pentapetalae</taxon>
        <taxon>rosids</taxon>
        <taxon>fabids</taxon>
        <taxon>Fabales</taxon>
        <taxon>Fabaceae</taxon>
        <taxon>Papilionoideae</taxon>
        <taxon>50 kb inversion clade</taxon>
        <taxon>dalbergioids sensu lato</taxon>
        <taxon>Dalbergieae</taxon>
        <taxon>Pterocarpus clade</taxon>
        <taxon>Arachis</taxon>
    </lineage>
</organism>
<keyword evidence="3" id="KW-0862">Zinc</keyword>
<keyword evidence="2 4" id="KW-0863">Zinc-finger</keyword>
<evidence type="ECO:0000313" key="8">
    <source>
        <dbReference type="Proteomes" id="UP000289738"/>
    </source>
</evidence>
<feature type="domain" description="SWIM-type" evidence="6">
    <location>
        <begin position="84"/>
        <end position="118"/>
    </location>
</feature>
<sequence length="234" mass="26804">MCEVFNSATKPYRSKPILTLLEKVRRIAMTSIARNKLKLASHIGYLPLIQQSRLAKKRYFSRYQTPMWSDDAAKVMFEVHDEPHNVVVDLGNHTCSCRSWQLSGLPCHHAIAAIACMNGRPENYVHALTPARPKPRGRPKLYARKKDAHEAPVGGSQERKSTKLKRQYGKFTCETCGDVGHTTRGCEVAKKLKRQRRQQQLQNKLMMKLVKKPHKMLKLIIKLVMKLVPNKVLL</sequence>
<gene>
    <name evidence="7" type="ORF">Ahy_B03g065265</name>
</gene>
<evidence type="ECO:0000313" key="7">
    <source>
        <dbReference type="EMBL" id="RYR20179.1"/>
    </source>
</evidence>
<dbReference type="PROSITE" id="PS50966">
    <property type="entry name" value="ZF_SWIM"/>
    <property type="match status" value="1"/>
</dbReference>
<protein>
    <recommendedName>
        <fullName evidence="6">SWIM-type domain-containing protein</fullName>
    </recommendedName>
</protein>
<evidence type="ECO:0000256" key="3">
    <source>
        <dbReference type="ARBA" id="ARBA00022833"/>
    </source>
</evidence>
<dbReference type="InterPro" id="IPR007527">
    <property type="entry name" value="Znf_SWIM"/>
</dbReference>
<evidence type="ECO:0000256" key="4">
    <source>
        <dbReference type="PROSITE-ProRule" id="PRU00325"/>
    </source>
</evidence>
<comment type="caution">
    <text evidence="7">The sequence shown here is derived from an EMBL/GenBank/DDBJ whole genome shotgun (WGS) entry which is preliminary data.</text>
</comment>
<evidence type="ECO:0000256" key="2">
    <source>
        <dbReference type="ARBA" id="ARBA00022771"/>
    </source>
</evidence>
<dbReference type="Pfam" id="PF04434">
    <property type="entry name" value="SWIM"/>
    <property type="match status" value="1"/>
</dbReference>